<dbReference type="InterPro" id="IPR000192">
    <property type="entry name" value="Aminotrans_V_dom"/>
</dbReference>
<dbReference type="Gene3D" id="3.90.1150.10">
    <property type="entry name" value="Aspartate Aminotransferase, domain 1"/>
    <property type="match status" value="1"/>
</dbReference>
<organism evidence="3 4">
    <name type="scientific">Phyllobacterium sophorae</name>
    <dbReference type="NCBI Taxonomy" id="1520277"/>
    <lineage>
        <taxon>Bacteria</taxon>
        <taxon>Pseudomonadati</taxon>
        <taxon>Pseudomonadota</taxon>
        <taxon>Alphaproteobacteria</taxon>
        <taxon>Hyphomicrobiales</taxon>
        <taxon>Phyllobacteriaceae</taxon>
        <taxon>Phyllobacterium</taxon>
    </lineage>
</organism>
<sequence>MQAPWEHIWSRFRMTMRRDAMQTSITRRSLFHYAGAAALTATTACVLPKVARGEAVSDDMYWDIVRHQFIFPETAVPMNSANLCPAFRAVADKVTELSRVVDYDVSLNNRAQFNDHLRDTRSKVAQQIGAAPEEIALVRNTSEANSAITNGLDFKEGDEIVIWEQNHVTNNEAWDIRARRFGLKVVRVSLPRFPESDEQIVDLFAKACTGRTKVVSFTECSNVSGLKLPAKKLAAMARAKGLYCHVDGAQSWGASVLNLHDIGCDSFSASSHKWFMGPKEVGILYVRNGRAREIWPNIIGYTGEIKVELDLESALKFETLGQRDDAAVAALGDTADIHTQIGPERIQTRIKELAGLLKQGLKEGGATLVTPEDPAMSGGVVVIEVPKQNQKTVADTMYSKFGIAASSSGGLRLCPHIYNTRDHITRALDGVTSMRDLIKT</sequence>
<evidence type="ECO:0000313" key="3">
    <source>
        <dbReference type="EMBL" id="PSH61563.1"/>
    </source>
</evidence>
<proteinExistence type="predicted"/>
<dbReference type="PANTHER" id="PTHR43092:SF6">
    <property type="entry name" value="BLR1280 PROTEIN"/>
    <property type="match status" value="1"/>
</dbReference>
<keyword evidence="1" id="KW-0663">Pyridoxal phosphate</keyword>
<dbReference type="Gene3D" id="3.40.640.10">
    <property type="entry name" value="Type I PLP-dependent aspartate aminotransferase-like (Major domain)"/>
    <property type="match status" value="1"/>
</dbReference>
<protein>
    <recommendedName>
        <fullName evidence="2">Aminotransferase class V domain-containing protein</fullName>
    </recommendedName>
</protein>
<evidence type="ECO:0000259" key="2">
    <source>
        <dbReference type="Pfam" id="PF00266"/>
    </source>
</evidence>
<dbReference type="PANTHER" id="PTHR43092">
    <property type="entry name" value="L-CYSTEINE DESULFHYDRASE"/>
    <property type="match status" value="1"/>
</dbReference>
<accession>A0A2P7B527</accession>
<dbReference type="InterPro" id="IPR015424">
    <property type="entry name" value="PyrdxlP-dep_Trfase"/>
</dbReference>
<comment type="caution">
    <text evidence="3">The sequence shown here is derived from an EMBL/GenBank/DDBJ whole genome shotgun (WGS) entry which is preliminary data.</text>
</comment>
<dbReference type="InterPro" id="IPR015422">
    <property type="entry name" value="PyrdxlP-dep_Trfase_small"/>
</dbReference>
<keyword evidence="4" id="KW-1185">Reference proteome</keyword>
<dbReference type="InterPro" id="IPR015421">
    <property type="entry name" value="PyrdxlP-dep_Trfase_major"/>
</dbReference>
<dbReference type="SUPFAM" id="SSF53383">
    <property type="entry name" value="PLP-dependent transferases"/>
    <property type="match status" value="1"/>
</dbReference>
<dbReference type="Pfam" id="PF00266">
    <property type="entry name" value="Aminotran_5"/>
    <property type="match status" value="1"/>
</dbReference>
<dbReference type="EMBL" id="PGGM01000012">
    <property type="protein sequence ID" value="PSH61563.1"/>
    <property type="molecule type" value="Genomic_DNA"/>
</dbReference>
<feature type="domain" description="Aminotransferase class V" evidence="2">
    <location>
        <begin position="110"/>
        <end position="410"/>
    </location>
</feature>
<dbReference type="AlphaFoldDB" id="A0A2P7B527"/>
<evidence type="ECO:0000313" key="4">
    <source>
        <dbReference type="Proteomes" id="UP000241764"/>
    </source>
</evidence>
<reference evidence="4" key="1">
    <citation type="submission" date="2017-11" db="EMBL/GenBank/DDBJ databases">
        <authorList>
            <person name="Kuznetsova I."/>
            <person name="Sazanova A."/>
            <person name="Chirak E."/>
            <person name="Safronova V."/>
            <person name="Willems A."/>
        </authorList>
    </citation>
    <scope>NUCLEOTIDE SEQUENCE [LARGE SCALE GENOMIC DNA]</scope>
    <source>
        <strain evidence="4">CCBAU 03422</strain>
    </source>
</reference>
<name>A0A2P7B527_9HYPH</name>
<gene>
    <name evidence="3" type="ORF">CU103_22370</name>
</gene>
<dbReference type="Proteomes" id="UP000241764">
    <property type="component" value="Unassembled WGS sequence"/>
</dbReference>
<evidence type="ECO:0000256" key="1">
    <source>
        <dbReference type="ARBA" id="ARBA00022898"/>
    </source>
</evidence>